<sequence length="85" mass="8921">MPIHSQSDLVVEICRAASEQALELLIGATAQFWKTQGFGRVAVTYTSPAAGIYGATVRMNPGGGPETLGHDLTNQYTAVVVLSGE</sequence>
<accession>A0A5B8LGV9</accession>
<dbReference type="KEGG" id="spai:FPZ24_01915"/>
<evidence type="ECO:0000313" key="2">
    <source>
        <dbReference type="Proteomes" id="UP000315673"/>
    </source>
</evidence>
<evidence type="ECO:0000313" key="1">
    <source>
        <dbReference type="EMBL" id="QDZ06380.1"/>
    </source>
</evidence>
<name>A0A5B8LGV9_9SPHN</name>
<proteinExistence type="predicted"/>
<reference evidence="1 2" key="1">
    <citation type="submission" date="2019-07" db="EMBL/GenBank/DDBJ databases">
        <title>Full genome sequence of Sphingomonas sp. 4R-6-7(HKS19).</title>
        <authorList>
            <person name="Im W.-T."/>
        </authorList>
    </citation>
    <scope>NUCLEOTIDE SEQUENCE [LARGE SCALE GENOMIC DNA]</scope>
    <source>
        <strain evidence="1 2">HKS19</strain>
    </source>
</reference>
<organism evidence="1 2">
    <name type="scientific">Sphingomonas panacisoli</name>
    <dbReference type="NCBI Taxonomy" id="1813879"/>
    <lineage>
        <taxon>Bacteria</taxon>
        <taxon>Pseudomonadati</taxon>
        <taxon>Pseudomonadota</taxon>
        <taxon>Alphaproteobacteria</taxon>
        <taxon>Sphingomonadales</taxon>
        <taxon>Sphingomonadaceae</taxon>
        <taxon>Sphingomonas</taxon>
    </lineage>
</organism>
<gene>
    <name evidence="1" type="ORF">FPZ24_01915</name>
</gene>
<dbReference type="Proteomes" id="UP000315673">
    <property type="component" value="Chromosome"/>
</dbReference>
<dbReference type="AlphaFoldDB" id="A0A5B8LGV9"/>
<protein>
    <submittedName>
        <fullName evidence="1">Uncharacterized protein</fullName>
    </submittedName>
</protein>
<keyword evidence="2" id="KW-1185">Reference proteome</keyword>
<dbReference type="EMBL" id="CP042306">
    <property type="protein sequence ID" value="QDZ06380.1"/>
    <property type="molecule type" value="Genomic_DNA"/>
</dbReference>